<dbReference type="SUPFAM" id="SSF52540">
    <property type="entry name" value="P-loop containing nucleoside triphosphate hydrolases"/>
    <property type="match status" value="1"/>
</dbReference>
<dbReference type="Gene3D" id="3.40.50.300">
    <property type="entry name" value="P-loop containing nucleotide triphosphate hydrolases"/>
    <property type="match status" value="1"/>
</dbReference>
<evidence type="ECO:0000313" key="5">
    <source>
        <dbReference type="EMBL" id="OAG22999.1"/>
    </source>
</evidence>
<dbReference type="GO" id="GO:0005657">
    <property type="term" value="C:replication fork"/>
    <property type="evidence" value="ECO:0007669"/>
    <property type="project" value="TreeGrafter"/>
</dbReference>
<comment type="subcellular location">
    <subcellularLocation>
        <location evidence="1">Nucleus</location>
    </subcellularLocation>
</comment>
<accession>A0A177DW19</accession>
<feature type="domain" description="RecA family profile 1" evidence="4">
    <location>
        <begin position="51"/>
        <end position="323"/>
    </location>
</feature>
<dbReference type="AlphaFoldDB" id="A0A177DW19"/>
<evidence type="ECO:0000256" key="1">
    <source>
        <dbReference type="ARBA" id="ARBA00004123"/>
    </source>
</evidence>
<dbReference type="GO" id="GO:0005815">
    <property type="term" value="C:microtubule organizing center"/>
    <property type="evidence" value="ECO:0007669"/>
    <property type="project" value="TreeGrafter"/>
</dbReference>
<dbReference type="OMA" id="YGVVHCI"/>
<dbReference type="Pfam" id="PF08423">
    <property type="entry name" value="Rad51"/>
    <property type="match status" value="1"/>
</dbReference>
<name>A0A177DW19_ALTAL</name>
<feature type="region of interest" description="Disordered" evidence="3">
    <location>
        <begin position="319"/>
        <end position="348"/>
    </location>
</feature>
<dbReference type="InterPro" id="IPR020588">
    <property type="entry name" value="RecA_ATP-bd"/>
</dbReference>
<dbReference type="GO" id="GO:0000400">
    <property type="term" value="F:four-way junction DNA binding"/>
    <property type="evidence" value="ECO:0007669"/>
    <property type="project" value="TreeGrafter"/>
</dbReference>
<evidence type="ECO:0000313" key="6">
    <source>
        <dbReference type="Proteomes" id="UP000077248"/>
    </source>
</evidence>
<dbReference type="GO" id="GO:0000724">
    <property type="term" value="P:double-strand break repair via homologous recombination"/>
    <property type="evidence" value="ECO:0007669"/>
    <property type="project" value="TreeGrafter"/>
</dbReference>
<keyword evidence="6" id="KW-1185">Reference proteome</keyword>
<evidence type="ECO:0000256" key="3">
    <source>
        <dbReference type="SAM" id="MobiDB-lite"/>
    </source>
</evidence>
<gene>
    <name evidence="5" type="ORF">CC77DRAFT_683379</name>
</gene>
<organism evidence="5 6">
    <name type="scientific">Alternaria alternata</name>
    <name type="common">Alternaria rot fungus</name>
    <name type="synonym">Torula alternata</name>
    <dbReference type="NCBI Taxonomy" id="5599"/>
    <lineage>
        <taxon>Eukaryota</taxon>
        <taxon>Fungi</taxon>
        <taxon>Dikarya</taxon>
        <taxon>Ascomycota</taxon>
        <taxon>Pezizomycotina</taxon>
        <taxon>Dothideomycetes</taxon>
        <taxon>Pleosporomycetidae</taxon>
        <taxon>Pleosporales</taxon>
        <taxon>Pleosporineae</taxon>
        <taxon>Pleosporaceae</taxon>
        <taxon>Alternaria</taxon>
        <taxon>Alternaria sect. Alternaria</taxon>
        <taxon>Alternaria alternata complex</taxon>
    </lineage>
</organism>
<reference evidence="5 6" key="1">
    <citation type="submission" date="2016-05" db="EMBL/GenBank/DDBJ databases">
        <title>Comparative analysis of secretome profiles of manganese(II)-oxidizing ascomycete fungi.</title>
        <authorList>
            <consortium name="DOE Joint Genome Institute"/>
            <person name="Zeiner C.A."/>
            <person name="Purvine S.O."/>
            <person name="Zink E.M."/>
            <person name="Wu S."/>
            <person name="Pasa-Tolic L."/>
            <person name="Chaput D.L."/>
            <person name="Haridas S."/>
            <person name="Grigoriev I.V."/>
            <person name="Santelli C.M."/>
            <person name="Hansel C.M."/>
        </authorList>
    </citation>
    <scope>NUCLEOTIDE SEQUENCE [LARGE SCALE GENOMIC DNA]</scope>
    <source>
        <strain evidence="5 6">SRC1lrK2f</strain>
    </source>
</reference>
<dbReference type="PANTHER" id="PTHR46457:SF1">
    <property type="entry name" value="DNA REPAIR PROTEIN RAD51 HOMOLOG 4"/>
    <property type="match status" value="1"/>
</dbReference>
<dbReference type="GO" id="GO:0005524">
    <property type="term" value="F:ATP binding"/>
    <property type="evidence" value="ECO:0007669"/>
    <property type="project" value="InterPro"/>
</dbReference>
<dbReference type="VEuPathDB" id="FungiDB:CC77DRAFT_683379"/>
<dbReference type="GO" id="GO:0033063">
    <property type="term" value="C:Rad51B-Rad51C-Rad51D-XRCC2 complex"/>
    <property type="evidence" value="ECO:0007669"/>
    <property type="project" value="TreeGrafter"/>
</dbReference>
<dbReference type="GeneID" id="29118344"/>
<dbReference type="Proteomes" id="UP000077248">
    <property type="component" value="Unassembled WGS sequence"/>
</dbReference>
<dbReference type="InterPro" id="IPR013632">
    <property type="entry name" value="Rad51_C"/>
</dbReference>
<evidence type="ECO:0000256" key="2">
    <source>
        <dbReference type="ARBA" id="ARBA00023242"/>
    </source>
</evidence>
<sequence length="438" mass="48094">MAAVDITSNGLSESVRPAEPLLASHSIDDKDLSELLESLCSVSIEKKEKDEKKRLRSGVKSLDDALSGGLHSGRIVRISGEAGAGASQICCTLLIDSLLQYENSAAAVIDTTGNFDVVRLYAMIVARLSQRPRLTASLHSAINPEPGASIEDLSARILDRVKIMRVFDFVGVREAIEELKDDIAGQNVAEPTLANEKMKEALPVEKVKMKRTYVADSEDEEDDEEMLFDSESIVTAAAQPAKDQEGAEARLLEPVGTLGITHAEAKRGYIKFMLVDSFAHVFNPLLKTDYIRANNMAASLFTTLTDLTRSHSLHTLLINPAHPPRASSPKRFAPQNQLGPLPQQQRWNPPLPPSIFASNDAVPGLMDLLGRYTDMEILVSRIPRRSLDARVHYSDTERSGQKRGVEMVGVLEIVSDRWEGRSGAWGTFREGKDGIRDV</sequence>
<dbReference type="EMBL" id="KV441473">
    <property type="protein sequence ID" value="OAG22999.1"/>
    <property type="molecule type" value="Genomic_DNA"/>
</dbReference>
<evidence type="ECO:0000259" key="4">
    <source>
        <dbReference type="PROSITE" id="PS50162"/>
    </source>
</evidence>
<dbReference type="InterPro" id="IPR051988">
    <property type="entry name" value="HRR_RAD51_Paralog"/>
</dbReference>
<dbReference type="KEGG" id="aalt:CC77DRAFT_683379"/>
<proteinExistence type="predicted"/>
<dbReference type="PROSITE" id="PS50162">
    <property type="entry name" value="RECA_2"/>
    <property type="match status" value="1"/>
</dbReference>
<dbReference type="PANTHER" id="PTHR46457">
    <property type="entry name" value="DNA REPAIR PROTEIN RAD51 HOMOLOG 4"/>
    <property type="match status" value="1"/>
</dbReference>
<dbReference type="GO" id="GO:0042148">
    <property type="term" value="P:DNA strand invasion"/>
    <property type="evidence" value="ECO:0007669"/>
    <property type="project" value="TreeGrafter"/>
</dbReference>
<dbReference type="GO" id="GO:0007131">
    <property type="term" value="P:reciprocal meiotic recombination"/>
    <property type="evidence" value="ECO:0007669"/>
    <property type="project" value="TreeGrafter"/>
</dbReference>
<protein>
    <recommendedName>
        <fullName evidence="4">RecA family profile 1 domain-containing protein</fullName>
    </recommendedName>
</protein>
<dbReference type="RefSeq" id="XP_018388420.1">
    <property type="nucleotide sequence ID" value="XM_018532750.1"/>
</dbReference>
<dbReference type="GO" id="GO:0000723">
    <property type="term" value="P:telomere maintenance"/>
    <property type="evidence" value="ECO:0007669"/>
    <property type="project" value="TreeGrafter"/>
</dbReference>
<keyword evidence="2" id="KW-0539">Nucleus</keyword>
<feature type="compositionally biased region" description="Low complexity" evidence="3">
    <location>
        <begin position="334"/>
        <end position="345"/>
    </location>
</feature>
<dbReference type="InterPro" id="IPR027417">
    <property type="entry name" value="P-loop_NTPase"/>
</dbReference>
<dbReference type="GO" id="GO:0003697">
    <property type="term" value="F:single-stranded DNA binding"/>
    <property type="evidence" value="ECO:0007669"/>
    <property type="project" value="TreeGrafter"/>
</dbReference>
<dbReference type="GO" id="GO:0140664">
    <property type="term" value="F:ATP-dependent DNA damage sensor activity"/>
    <property type="evidence" value="ECO:0007669"/>
    <property type="project" value="InterPro"/>
</dbReference>